<comment type="similarity">
    <text evidence="8">Belongs to the methylthiotransferase family. RimO subfamily.</text>
</comment>
<evidence type="ECO:0000256" key="3">
    <source>
        <dbReference type="ARBA" id="ARBA00022679"/>
    </source>
</evidence>
<keyword evidence="13" id="KW-0687">Ribonucleoprotein</keyword>
<evidence type="ECO:0000256" key="5">
    <source>
        <dbReference type="ARBA" id="ARBA00022723"/>
    </source>
</evidence>
<evidence type="ECO:0000256" key="2">
    <source>
        <dbReference type="ARBA" id="ARBA00022490"/>
    </source>
</evidence>
<keyword evidence="5 8" id="KW-0479">Metal-binding</keyword>
<dbReference type="PROSITE" id="PS01278">
    <property type="entry name" value="MTTASE_RADICAL"/>
    <property type="match status" value="1"/>
</dbReference>
<comment type="caution">
    <text evidence="13">The sequence shown here is derived from an EMBL/GenBank/DDBJ whole genome shotgun (WGS) entry which is preliminary data.</text>
</comment>
<dbReference type="PANTHER" id="PTHR43837:SF1">
    <property type="entry name" value="RIBOSOMAL PROTEIN US12 METHYLTHIOTRANSFERASE RIMO"/>
    <property type="match status" value="1"/>
</dbReference>
<keyword evidence="2 8" id="KW-0963">Cytoplasm</keyword>
<dbReference type="PANTHER" id="PTHR43837">
    <property type="entry name" value="RIBOSOMAL PROTEIN S12 METHYLTHIOTRANSFERASE RIMO"/>
    <property type="match status" value="1"/>
</dbReference>
<comment type="cofactor">
    <cofactor evidence="8">
        <name>[4Fe-4S] cluster</name>
        <dbReference type="ChEBI" id="CHEBI:49883"/>
    </cofactor>
    <text evidence="8">Binds 2 [4Fe-4S] clusters. One cluster is coordinated with 3 cysteines and an exchangeable S-adenosyl-L-methionine.</text>
</comment>
<dbReference type="GO" id="GO:0005829">
    <property type="term" value="C:cytosol"/>
    <property type="evidence" value="ECO:0007669"/>
    <property type="project" value="TreeGrafter"/>
</dbReference>
<dbReference type="GO" id="GO:0140101">
    <property type="term" value="F:catalytic activity, acting on a tRNA"/>
    <property type="evidence" value="ECO:0007669"/>
    <property type="project" value="UniProtKB-ARBA"/>
</dbReference>
<dbReference type="GO" id="GO:0035599">
    <property type="term" value="F:aspartic acid methylthiotransferase activity"/>
    <property type="evidence" value="ECO:0007669"/>
    <property type="project" value="TreeGrafter"/>
</dbReference>
<keyword evidence="13" id="KW-0689">Ribosomal protein</keyword>
<dbReference type="InterPro" id="IPR058240">
    <property type="entry name" value="rSAM_sf"/>
</dbReference>
<dbReference type="GO" id="GO:0103039">
    <property type="term" value="F:protein methylthiotransferase activity"/>
    <property type="evidence" value="ECO:0007669"/>
    <property type="project" value="UniProtKB-EC"/>
</dbReference>
<dbReference type="Gene3D" id="3.80.30.20">
    <property type="entry name" value="tm_1862 like domain"/>
    <property type="match status" value="1"/>
</dbReference>
<dbReference type="EC" id="2.8.4.4" evidence="8"/>
<keyword evidence="3 8" id="KW-0808">Transferase</keyword>
<feature type="binding site" evidence="8">
    <location>
        <position position="162"/>
    </location>
    <ligand>
        <name>[4Fe-4S] cluster</name>
        <dbReference type="ChEBI" id="CHEBI:49883"/>
        <label>2</label>
        <note>4Fe-4S-S-AdoMet</note>
    </ligand>
</feature>
<feature type="binding site" evidence="8">
    <location>
        <position position="82"/>
    </location>
    <ligand>
        <name>[4Fe-4S] cluster</name>
        <dbReference type="ChEBI" id="CHEBI:49883"/>
        <label>1</label>
    </ligand>
</feature>
<dbReference type="InterPro" id="IPR006638">
    <property type="entry name" value="Elp3/MiaA/NifB-like_rSAM"/>
</dbReference>
<feature type="region of interest" description="Disordered" evidence="9">
    <location>
        <begin position="456"/>
        <end position="484"/>
    </location>
</feature>
<feature type="binding site" evidence="8">
    <location>
        <position position="155"/>
    </location>
    <ligand>
        <name>[4Fe-4S] cluster</name>
        <dbReference type="ChEBI" id="CHEBI:49883"/>
        <label>2</label>
        <note>4Fe-4S-S-AdoMet</note>
    </ligand>
</feature>
<evidence type="ECO:0000259" key="12">
    <source>
        <dbReference type="PROSITE" id="PS51918"/>
    </source>
</evidence>
<keyword evidence="7 8" id="KW-0411">Iron-sulfur</keyword>
<dbReference type="Gene3D" id="3.40.50.12160">
    <property type="entry name" value="Methylthiotransferase, N-terminal domain"/>
    <property type="match status" value="1"/>
</dbReference>
<evidence type="ECO:0000259" key="11">
    <source>
        <dbReference type="PROSITE" id="PS51449"/>
    </source>
</evidence>
<protein>
    <recommendedName>
        <fullName evidence="8">Ribosomal protein uS12 methylthiotransferase RimO</fullName>
        <shortName evidence="8">uS12 MTTase</shortName>
        <shortName evidence="8">uS12 methylthiotransferase</shortName>
        <ecNumber evidence="8">2.8.4.4</ecNumber>
    </recommendedName>
    <alternativeName>
        <fullName evidence="8">Ribosomal protein uS12 (aspartate-C(3))-methylthiotransferase</fullName>
    </alternativeName>
    <alternativeName>
        <fullName evidence="8">Ribosome maturation factor RimO</fullName>
    </alternativeName>
</protein>
<comment type="catalytic activity">
    <reaction evidence="8">
        <text>L-aspartate(89)-[ribosomal protein uS12]-hydrogen + (sulfur carrier)-SH + AH2 + 2 S-adenosyl-L-methionine = 3-methylsulfanyl-L-aspartate(89)-[ribosomal protein uS12]-hydrogen + (sulfur carrier)-H + 5'-deoxyadenosine + L-methionine + A + S-adenosyl-L-homocysteine + 2 H(+)</text>
        <dbReference type="Rhea" id="RHEA:37087"/>
        <dbReference type="Rhea" id="RHEA-COMP:10460"/>
        <dbReference type="Rhea" id="RHEA-COMP:10461"/>
        <dbReference type="Rhea" id="RHEA-COMP:14737"/>
        <dbReference type="Rhea" id="RHEA-COMP:14739"/>
        <dbReference type="ChEBI" id="CHEBI:13193"/>
        <dbReference type="ChEBI" id="CHEBI:15378"/>
        <dbReference type="ChEBI" id="CHEBI:17319"/>
        <dbReference type="ChEBI" id="CHEBI:17499"/>
        <dbReference type="ChEBI" id="CHEBI:29917"/>
        <dbReference type="ChEBI" id="CHEBI:29961"/>
        <dbReference type="ChEBI" id="CHEBI:57844"/>
        <dbReference type="ChEBI" id="CHEBI:57856"/>
        <dbReference type="ChEBI" id="CHEBI:59789"/>
        <dbReference type="ChEBI" id="CHEBI:64428"/>
        <dbReference type="ChEBI" id="CHEBI:73599"/>
        <dbReference type="EC" id="2.8.4.4"/>
    </reaction>
</comment>
<dbReference type="PROSITE" id="PS50926">
    <property type="entry name" value="TRAM"/>
    <property type="match status" value="1"/>
</dbReference>
<proteinExistence type="inferred from homology"/>
<reference evidence="13 14" key="1">
    <citation type="submission" date="2017-08" db="EMBL/GenBank/DDBJ databases">
        <title>Burning lignite coal seam in the remote Altai Mountains harbors a hydrogen-driven thermophilic microbial community.</title>
        <authorList>
            <person name="Kadnikov V.V."/>
            <person name="Mardanov A.V."/>
            <person name="Ivasenko D."/>
            <person name="Beletsky A.V."/>
            <person name="Karnachuk O.V."/>
            <person name="Ravin N.V."/>
        </authorList>
    </citation>
    <scope>NUCLEOTIDE SEQUENCE [LARGE SCALE GENOMIC DNA]</scope>
    <source>
        <strain evidence="13">AL31</strain>
    </source>
</reference>
<dbReference type="InterPro" id="IPR012340">
    <property type="entry name" value="NA-bd_OB-fold"/>
</dbReference>
<dbReference type="GO" id="GO:0035600">
    <property type="term" value="P:tRNA methylthiolation"/>
    <property type="evidence" value="ECO:0007669"/>
    <property type="project" value="UniProtKB-ARBA"/>
</dbReference>
<name>A0A2T5G8M4_9BACL</name>
<feature type="domain" description="Radical SAM core" evidence="12">
    <location>
        <begin position="141"/>
        <end position="372"/>
    </location>
</feature>
<organism evidence="13 14">
    <name type="scientific">Brockia lithotrophica</name>
    <dbReference type="NCBI Taxonomy" id="933949"/>
    <lineage>
        <taxon>Bacteria</taxon>
        <taxon>Bacillati</taxon>
        <taxon>Bacillota</taxon>
        <taxon>Bacilli</taxon>
        <taxon>Bacillales</taxon>
        <taxon>Bacillales Family X. Incertae Sedis</taxon>
        <taxon>Brockia</taxon>
    </lineage>
</organism>
<dbReference type="InterPro" id="IPR038135">
    <property type="entry name" value="Methylthiotransferase_N_sf"/>
</dbReference>
<feature type="compositionally biased region" description="Low complexity" evidence="9">
    <location>
        <begin position="464"/>
        <end position="476"/>
    </location>
</feature>
<dbReference type="Pfam" id="PF00919">
    <property type="entry name" value="UPF0004"/>
    <property type="match status" value="1"/>
</dbReference>
<dbReference type="SFLD" id="SFLDG01061">
    <property type="entry name" value="methylthiotransferase"/>
    <property type="match status" value="1"/>
</dbReference>
<dbReference type="CDD" id="cd01335">
    <property type="entry name" value="Radical_SAM"/>
    <property type="match status" value="1"/>
</dbReference>
<keyword evidence="4 8" id="KW-0949">S-adenosyl-L-methionine</keyword>
<feature type="binding site" evidence="8">
    <location>
        <position position="48"/>
    </location>
    <ligand>
        <name>[4Fe-4S] cluster</name>
        <dbReference type="ChEBI" id="CHEBI:49883"/>
        <label>1</label>
    </ligand>
</feature>
<dbReference type="FunFam" id="3.80.30.20:FF:000001">
    <property type="entry name" value="tRNA-2-methylthio-N(6)-dimethylallyladenosine synthase 2"/>
    <property type="match status" value="1"/>
</dbReference>
<evidence type="ECO:0000313" key="14">
    <source>
        <dbReference type="Proteomes" id="UP000244016"/>
    </source>
</evidence>
<keyword evidence="1 8" id="KW-0004">4Fe-4S</keyword>
<keyword evidence="6 8" id="KW-0408">Iron</keyword>
<evidence type="ECO:0000256" key="4">
    <source>
        <dbReference type="ARBA" id="ARBA00022691"/>
    </source>
</evidence>
<dbReference type="Pfam" id="PF18693">
    <property type="entry name" value="TRAM_2"/>
    <property type="match status" value="1"/>
</dbReference>
<dbReference type="InterPro" id="IPR005840">
    <property type="entry name" value="Ribosomal_uS12_MeSTrfase_RimO"/>
</dbReference>
<dbReference type="InterPro" id="IPR005839">
    <property type="entry name" value="Methylthiotransferase"/>
</dbReference>
<dbReference type="InterPro" id="IPR023404">
    <property type="entry name" value="rSAM_horseshoe"/>
</dbReference>
<feature type="domain" description="MTTase N-terminal" evidence="11">
    <location>
        <begin position="3"/>
        <end position="119"/>
    </location>
</feature>
<dbReference type="SMART" id="SM00729">
    <property type="entry name" value="Elp3"/>
    <property type="match status" value="1"/>
</dbReference>
<dbReference type="NCBIfam" id="TIGR00089">
    <property type="entry name" value="MiaB/RimO family radical SAM methylthiotransferase"/>
    <property type="match status" value="1"/>
</dbReference>
<dbReference type="GO" id="GO:0046872">
    <property type="term" value="F:metal ion binding"/>
    <property type="evidence" value="ECO:0007669"/>
    <property type="project" value="UniProtKB-KW"/>
</dbReference>
<dbReference type="PROSITE" id="PS51449">
    <property type="entry name" value="MTTASE_N"/>
    <property type="match status" value="1"/>
</dbReference>
<evidence type="ECO:0000259" key="10">
    <source>
        <dbReference type="PROSITE" id="PS50926"/>
    </source>
</evidence>
<evidence type="ECO:0000256" key="6">
    <source>
        <dbReference type="ARBA" id="ARBA00023004"/>
    </source>
</evidence>
<comment type="subcellular location">
    <subcellularLocation>
        <location evidence="8">Cytoplasm</location>
    </subcellularLocation>
</comment>
<comment type="function">
    <text evidence="8">Catalyzes the methylthiolation of an aspartic acid residue of ribosomal protein uS12.</text>
</comment>
<evidence type="ECO:0000256" key="9">
    <source>
        <dbReference type="SAM" id="MobiDB-lite"/>
    </source>
</evidence>
<feature type="binding site" evidence="8">
    <location>
        <position position="12"/>
    </location>
    <ligand>
        <name>[4Fe-4S] cluster</name>
        <dbReference type="ChEBI" id="CHEBI:49883"/>
        <label>1</label>
    </ligand>
</feature>
<dbReference type="SFLD" id="SFLDS00029">
    <property type="entry name" value="Radical_SAM"/>
    <property type="match status" value="1"/>
</dbReference>
<accession>A0A2T5G8M4</accession>
<dbReference type="SUPFAM" id="SSF102114">
    <property type="entry name" value="Radical SAM enzymes"/>
    <property type="match status" value="1"/>
</dbReference>
<feature type="binding site" evidence="8">
    <location>
        <position position="159"/>
    </location>
    <ligand>
        <name>[4Fe-4S] cluster</name>
        <dbReference type="ChEBI" id="CHEBI:49883"/>
        <label>2</label>
        <note>4Fe-4S-S-AdoMet</note>
    </ligand>
</feature>
<dbReference type="HAMAP" id="MF_01865">
    <property type="entry name" value="MTTase_RimO"/>
    <property type="match status" value="1"/>
</dbReference>
<evidence type="ECO:0000256" key="8">
    <source>
        <dbReference type="HAMAP-Rule" id="MF_01865"/>
    </source>
</evidence>
<gene>
    <name evidence="8" type="primary">rimO</name>
    <name evidence="13" type="ORF">BLITH_0731</name>
</gene>
<evidence type="ECO:0000256" key="1">
    <source>
        <dbReference type="ARBA" id="ARBA00022485"/>
    </source>
</evidence>
<dbReference type="GO" id="GO:0005840">
    <property type="term" value="C:ribosome"/>
    <property type="evidence" value="ECO:0007669"/>
    <property type="project" value="UniProtKB-KW"/>
</dbReference>
<sequence>MSIKVSFQTLGCDKNAVDTEILAHVLREAGYTVVPPEEEADVRVVNTCAFIREAKETSLASLFQAAQEKERGRLRAVVAAGCLVQRYGEILRDELPEVDGFLGTGDLEHISEAVRRALGGERPFFVSVPENASYEHLSRLRPPGPVAYVKVAEGCRRRCSFCAIPLVRGGLRSRSIRSVVAEVEALLEEGVREVVLVAQDLSAYGLDLAGRSLLPDLIRTLDPLLRGRWLRLLYLYPSGITAELLEAMARSSSVVPYFDLSLQHVVPELLRRMGRDPRAWDAEGIVQRIREIFPDAALRSSFIVGFPGETEEDFAALLEFVRRAEIEHVGAFPYSPEEGTRAFALREGRVPLRERRRRAELLMEVGRKVAERRNGRRLGRVVPVLVERILPNGEAVGRTPYDAPEIDGRTTVRGYAGPAGEFVAVRLEHAWETETFGTFVPADPFSSFAAHATPRGRTGARGFAAEVPAAEKPAAGGEERGTRR</sequence>
<dbReference type="InterPro" id="IPR013848">
    <property type="entry name" value="Methylthiotransferase_N"/>
</dbReference>
<dbReference type="Pfam" id="PF04055">
    <property type="entry name" value="Radical_SAM"/>
    <property type="match status" value="1"/>
</dbReference>
<evidence type="ECO:0000256" key="7">
    <source>
        <dbReference type="ARBA" id="ARBA00023014"/>
    </source>
</evidence>
<dbReference type="Proteomes" id="UP000244016">
    <property type="component" value="Unassembled WGS sequence"/>
</dbReference>
<feature type="domain" description="TRAM" evidence="10">
    <location>
        <begin position="375"/>
        <end position="441"/>
    </location>
</feature>
<dbReference type="PROSITE" id="PS51918">
    <property type="entry name" value="RADICAL_SAM"/>
    <property type="match status" value="1"/>
</dbReference>
<dbReference type="InterPro" id="IPR002792">
    <property type="entry name" value="TRAM_dom"/>
</dbReference>
<dbReference type="GO" id="GO:0051539">
    <property type="term" value="F:4 iron, 4 sulfur cluster binding"/>
    <property type="evidence" value="ECO:0007669"/>
    <property type="project" value="UniProtKB-UniRule"/>
</dbReference>
<dbReference type="SFLD" id="SFLDF00274">
    <property type="entry name" value="ribosomal_protein_S12_methylth"/>
    <property type="match status" value="1"/>
</dbReference>
<dbReference type="InterPro" id="IPR020612">
    <property type="entry name" value="Methylthiotransferase_CS"/>
</dbReference>
<evidence type="ECO:0000313" key="13">
    <source>
        <dbReference type="EMBL" id="PTQ52552.1"/>
    </source>
</evidence>
<dbReference type="NCBIfam" id="TIGR01125">
    <property type="entry name" value="30S ribosomal protein S12 methylthiotransferase RimO"/>
    <property type="match status" value="1"/>
</dbReference>
<dbReference type="SFLD" id="SFLDG01082">
    <property type="entry name" value="B12-binding_domain_containing"/>
    <property type="match status" value="1"/>
</dbReference>
<dbReference type="AlphaFoldDB" id="A0A2T5G8M4"/>
<dbReference type="Gene3D" id="2.40.50.140">
    <property type="entry name" value="Nucleic acid-binding proteins"/>
    <property type="match status" value="1"/>
</dbReference>
<dbReference type="EMBL" id="PEBW01000002">
    <property type="protein sequence ID" value="PTQ52552.1"/>
    <property type="molecule type" value="Genomic_DNA"/>
</dbReference>
<dbReference type="InterPro" id="IPR007197">
    <property type="entry name" value="rSAM"/>
</dbReference>